<gene>
    <name evidence="5" type="ORF">IMZ08_03080</name>
</gene>
<keyword evidence="3" id="KW-0812">Transmembrane</keyword>
<dbReference type="Pfam" id="PF00015">
    <property type="entry name" value="MCPsignal"/>
    <property type="match status" value="1"/>
</dbReference>
<feature type="transmembrane region" description="Helical" evidence="3">
    <location>
        <begin position="47"/>
        <end position="65"/>
    </location>
</feature>
<feature type="transmembrane region" description="Helical" evidence="3">
    <location>
        <begin position="21"/>
        <end position="41"/>
    </location>
</feature>
<protein>
    <recommendedName>
        <fullName evidence="4">Methyl-accepting transducer domain-containing protein</fullName>
    </recommendedName>
</protein>
<comment type="caution">
    <text evidence="5">The sequence shown here is derived from an EMBL/GenBank/DDBJ whole genome shotgun (WGS) entry which is preliminary data.</text>
</comment>
<dbReference type="Proteomes" id="UP001516662">
    <property type="component" value="Unassembled WGS sequence"/>
</dbReference>
<dbReference type="PANTHER" id="PTHR32089">
    <property type="entry name" value="METHYL-ACCEPTING CHEMOTAXIS PROTEIN MCPB"/>
    <property type="match status" value="1"/>
</dbReference>
<feature type="domain" description="Methyl-accepting transducer" evidence="4">
    <location>
        <begin position="214"/>
        <end position="464"/>
    </location>
</feature>
<keyword evidence="3" id="KW-0472">Membrane</keyword>
<name>A0ABR9QEX0_9BACI</name>
<evidence type="ECO:0000313" key="6">
    <source>
        <dbReference type="Proteomes" id="UP001516662"/>
    </source>
</evidence>
<dbReference type="PANTHER" id="PTHR32089:SF114">
    <property type="entry name" value="METHYL-ACCEPTING CHEMOTAXIS PROTEIN MCPB"/>
    <property type="match status" value="1"/>
</dbReference>
<dbReference type="SUPFAM" id="SSF58104">
    <property type="entry name" value="Methyl-accepting chemotaxis protein (MCP) signaling domain"/>
    <property type="match status" value="1"/>
</dbReference>
<keyword evidence="3" id="KW-1133">Transmembrane helix</keyword>
<evidence type="ECO:0000256" key="3">
    <source>
        <dbReference type="SAM" id="Phobius"/>
    </source>
</evidence>
<dbReference type="PROSITE" id="PS50111">
    <property type="entry name" value="CHEMOTAXIS_TRANSDUC_2"/>
    <property type="match status" value="1"/>
</dbReference>
<evidence type="ECO:0000256" key="2">
    <source>
        <dbReference type="PROSITE-ProRule" id="PRU00284"/>
    </source>
</evidence>
<keyword evidence="6" id="KW-1185">Reference proteome</keyword>
<dbReference type="EMBL" id="JADCLJ010000007">
    <property type="protein sequence ID" value="MBE4907039.1"/>
    <property type="molecule type" value="Genomic_DNA"/>
</dbReference>
<organism evidence="5 6">
    <name type="scientific">Litchfieldia luteola</name>
    <dbReference type="NCBI Taxonomy" id="682179"/>
    <lineage>
        <taxon>Bacteria</taxon>
        <taxon>Bacillati</taxon>
        <taxon>Bacillota</taxon>
        <taxon>Bacilli</taxon>
        <taxon>Bacillales</taxon>
        <taxon>Bacillaceae</taxon>
        <taxon>Litchfieldia</taxon>
    </lineage>
</organism>
<feature type="transmembrane region" description="Helical" evidence="3">
    <location>
        <begin position="118"/>
        <end position="136"/>
    </location>
</feature>
<keyword evidence="1 2" id="KW-0807">Transducer</keyword>
<dbReference type="SMART" id="SM00283">
    <property type="entry name" value="MA"/>
    <property type="match status" value="1"/>
</dbReference>
<evidence type="ECO:0000256" key="1">
    <source>
        <dbReference type="ARBA" id="ARBA00023224"/>
    </source>
</evidence>
<evidence type="ECO:0000259" key="4">
    <source>
        <dbReference type="PROSITE" id="PS50111"/>
    </source>
</evidence>
<dbReference type="InterPro" id="IPR004089">
    <property type="entry name" value="MCPsignal_dom"/>
</dbReference>
<feature type="transmembrane region" description="Helical" evidence="3">
    <location>
        <begin position="148"/>
        <end position="165"/>
    </location>
</feature>
<accession>A0ABR9QEX0</accession>
<proteinExistence type="predicted"/>
<reference evidence="5 6" key="1">
    <citation type="submission" date="2020-10" db="EMBL/GenBank/DDBJ databases">
        <title>Bacillus sp. HD4P25, an endophyte from a halophyte.</title>
        <authorList>
            <person name="Sun J.-Q."/>
        </authorList>
    </citation>
    <scope>NUCLEOTIDE SEQUENCE [LARGE SCALE GENOMIC DNA]</scope>
    <source>
        <strain evidence="5 6">YIM 93174</strain>
    </source>
</reference>
<evidence type="ECO:0000313" key="5">
    <source>
        <dbReference type="EMBL" id="MBE4907039.1"/>
    </source>
</evidence>
<dbReference type="RefSeq" id="WP_193534516.1">
    <property type="nucleotide sequence ID" value="NZ_JADCLJ010000007.1"/>
</dbReference>
<dbReference type="Gene3D" id="1.10.287.950">
    <property type="entry name" value="Methyl-accepting chemotaxis protein"/>
    <property type="match status" value="1"/>
</dbReference>
<sequence length="497" mass="54473">MSEQVNSLKQLRLLDITRKNKLVATVTFISVILAIIVDIAIKQPLSMILTIAIGGGLFVLILFLLNHKKIWITKTPYFSIVGLSVVLYFIMIASESVTMILIPFYLLTTIAIYNMRSTLITGVVFAVALSANFFYISSATLQFDLRVIVTYYLLFSLIVLTLIFLNRVSLKMQSDMNELQQKTQLLFDQQTKQGEQLIEGTKTISENLGKVRVQSEEQLHSFNEMSIAVGEISSGMATQNEAASTITESIESLNLTVVKLVNAASNLGSQTDEANGASKAGSETVNTLLSKISEFQKSIDSMSTTMNQLVEKIHETTGFTDHIQEIASQTNLLALNASIEAARAGESGKGFAVVAEEIRKLSSVTSNAADRISTNLLQVNESTKVSKTQMEENAKKMVESVDLTKQTMDAFSRIDKTVNELNSTVDHFEEITSVIGTSSKAIETSVGDFAAIIEETTASLEEISASLENHNNQNSQLVSFIQNTDNATAKLVELVKE</sequence>
<feature type="transmembrane region" description="Helical" evidence="3">
    <location>
        <begin position="77"/>
        <end position="106"/>
    </location>
</feature>